<evidence type="ECO:0000313" key="5">
    <source>
        <dbReference type="Proteomes" id="UP000290408"/>
    </source>
</evidence>
<feature type="transmembrane region" description="Helical" evidence="1">
    <location>
        <begin position="351"/>
        <end position="370"/>
    </location>
</feature>
<evidence type="ECO:0000259" key="3">
    <source>
        <dbReference type="Pfam" id="PF19040"/>
    </source>
</evidence>
<keyword evidence="4" id="KW-0012">Acyltransferase</keyword>
<keyword evidence="1" id="KW-1133">Transmembrane helix</keyword>
<dbReference type="InterPro" id="IPR050879">
    <property type="entry name" value="Acyltransferase_3"/>
</dbReference>
<feature type="transmembrane region" description="Helical" evidence="1">
    <location>
        <begin position="82"/>
        <end position="104"/>
    </location>
</feature>
<dbReference type="Pfam" id="PF01757">
    <property type="entry name" value="Acyl_transf_3"/>
    <property type="match status" value="1"/>
</dbReference>
<keyword evidence="4" id="KW-0808">Transferase</keyword>
<feature type="transmembrane region" description="Helical" evidence="1">
    <location>
        <begin position="421"/>
        <end position="442"/>
    </location>
</feature>
<dbReference type="GO" id="GO:0009103">
    <property type="term" value="P:lipopolysaccharide biosynthetic process"/>
    <property type="evidence" value="ECO:0007669"/>
    <property type="project" value="TreeGrafter"/>
</dbReference>
<accession>A0A4P6MSW9</accession>
<evidence type="ECO:0000256" key="1">
    <source>
        <dbReference type="SAM" id="Phobius"/>
    </source>
</evidence>
<feature type="domain" description="Acyltransferase 3" evidence="2">
    <location>
        <begin position="57"/>
        <end position="397"/>
    </location>
</feature>
<dbReference type="KEGG" id="jli:EXU32_05860"/>
<keyword evidence="1" id="KW-0812">Transmembrane</keyword>
<feature type="transmembrane region" description="Helical" evidence="1">
    <location>
        <begin position="125"/>
        <end position="146"/>
    </location>
</feature>
<evidence type="ECO:0000313" key="4">
    <source>
        <dbReference type="EMBL" id="QBF45822.1"/>
    </source>
</evidence>
<evidence type="ECO:0000259" key="2">
    <source>
        <dbReference type="Pfam" id="PF01757"/>
    </source>
</evidence>
<feature type="transmembrane region" description="Helical" evidence="1">
    <location>
        <begin position="220"/>
        <end position="238"/>
    </location>
</feature>
<dbReference type="InterPro" id="IPR002656">
    <property type="entry name" value="Acyl_transf_3_dom"/>
</dbReference>
<dbReference type="EMBL" id="CP036164">
    <property type="protein sequence ID" value="QBF45822.1"/>
    <property type="molecule type" value="Genomic_DNA"/>
</dbReference>
<dbReference type="AlphaFoldDB" id="A0A4P6MSW9"/>
<dbReference type="Proteomes" id="UP000290408">
    <property type="component" value="Chromosome"/>
</dbReference>
<feature type="transmembrane region" description="Helical" evidence="1">
    <location>
        <begin position="382"/>
        <end position="400"/>
    </location>
</feature>
<feature type="transmembrane region" description="Helical" evidence="1">
    <location>
        <begin position="317"/>
        <end position="339"/>
    </location>
</feature>
<dbReference type="InterPro" id="IPR043968">
    <property type="entry name" value="SGNH"/>
</dbReference>
<feature type="transmembrane region" description="Helical" evidence="1">
    <location>
        <begin position="287"/>
        <end position="305"/>
    </location>
</feature>
<gene>
    <name evidence="4" type="ORF">EXU32_05860</name>
</gene>
<protein>
    <submittedName>
        <fullName evidence="4">Acyltransferase</fullName>
    </submittedName>
</protein>
<dbReference type="PANTHER" id="PTHR23028:SF53">
    <property type="entry name" value="ACYL_TRANSF_3 DOMAIN-CONTAINING PROTEIN"/>
    <property type="match status" value="1"/>
</dbReference>
<dbReference type="OrthoDB" id="3404679at2"/>
<feature type="domain" description="SGNH" evidence="3">
    <location>
        <begin position="461"/>
        <end position="665"/>
    </location>
</feature>
<keyword evidence="5" id="KW-1185">Reference proteome</keyword>
<name>A0A4P6MSW9_9MICO</name>
<organism evidence="4 5">
    <name type="scientific">Janibacter limosus</name>
    <dbReference type="NCBI Taxonomy" id="53458"/>
    <lineage>
        <taxon>Bacteria</taxon>
        <taxon>Bacillati</taxon>
        <taxon>Actinomycetota</taxon>
        <taxon>Actinomycetes</taxon>
        <taxon>Micrococcales</taxon>
        <taxon>Intrasporangiaceae</taxon>
        <taxon>Janibacter</taxon>
    </lineage>
</organism>
<proteinExistence type="predicted"/>
<dbReference type="GO" id="GO:0016747">
    <property type="term" value="F:acyltransferase activity, transferring groups other than amino-acyl groups"/>
    <property type="evidence" value="ECO:0007669"/>
    <property type="project" value="InterPro"/>
</dbReference>
<feature type="transmembrane region" description="Helical" evidence="1">
    <location>
        <begin position="58"/>
        <end position="76"/>
    </location>
</feature>
<reference evidence="4 5" key="1">
    <citation type="submission" date="2019-02" db="EMBL/GenBank/DDBJ databases">
        <title>Genomic data mining of an Antarctic deep-sea actinobacterium, Janibacterlimosus P3-3-X1.</title>
        <authorList>
            <person name="Liao L."/>
            <person name="Chen B."/>
        </authorList>
    </citation>
    <scope>NUCLEOTIDE SEQUENCE [LARGE SCALE GENOMIC DNA]</scope>
    <source>
        <strain evidence="4 5">P3-3-X1</strain>
    </source>
</reference>
<feature type="transmembrane region" description="Helical" evidence="1">
    <location>
        <begin position="258"/>
        <end position="275"/>
    </location>
</feature>
<dbReference type="Pfam" id="PF19040">
    <property type="entry name" value="SGNH"/>
    <property type="match status" value="1"/>
</dbReference>
<keyword evidence="1" id="KW-0472">Membrane</keyword>
<dbReference type="SUPFAM" id="SSF52266">
    <property type="entry name" value="SGNH hydrolase"/>
    <property type="match status" value="1"/>
</dbReference>
<dbReference type="PANTHER" id="PTHR23028">
    <property type="entry name" value="ACETYLTRANSFERASE"/>
    <property type="match status" value="1"/>
</dbReference>
<feature type="transmembrane region" description="Helical" evidence="1">
    <location>
        <begin position="197"/>
        <end position="213"/>
    </location>
</feature>
<dbReference type="GO" id="GO:0016020">
    <property type="term" value="C:membrane"/>
    <property type="evidence" value="ECO:0007669"/>
    <property type="project" value="TreeGrafter"/>
</dbReference>
<sequence length="689" mass="75336">MPRMMASGANCRVGEGATGCSVMTRILPASRVIMGRPLRNQDMTSPAATHTSLPYRPAIDGLRAFAVISVIIYHLMPRWLPGGWFGVDVFFVISGFLITSLLLSEYRRTRGHIDLLGFWRARARRLLPALFIVLAAVLLCATFLTVSGRTRNVAGDVLATLAYVANWRFVLGDEAYFGQVAAPSPLRHAWSLAVEEQFYIVYPMLLIGLLAVIRRRVNLAAVLMALGAASALLMVVLHTPGLDPSRVYYGTDTRAHQLLVGAAVAALISGGPGAVDRARVRVADLWCRRLALPALLVIVSAFWWAGRAQSALFEGGAVVLSVLITVVLVAATSPATSVVQRVLSWEPLRRIGMVSYGLYLWHWPIIVFLNDQVLPWPTAARVALQVALTALLSWLSYRFIERPVRRDGIRALIPRVPRVSAAVCWATVPLLVVGAIAMPAAARTVSTQLTSSSDVAVPQVPYRPGGQMTSVTFIGNSVPESLITNFRSANHPDLEIDGLTNVGCDPLDAPRYADGAVLPEQQRCADWRRSWAPTLAERKPDVVLYFVAQTMVTDRLVDGRVVTFGSDAWTRLVDDNLDKAKAAAGDSHFAVLNLSCHSMPTFGSEEIERVNDTQHVRDLNTTVADWAARNDVPVIDQYSLLCPDDRVRSTINGVPLYADAIHFTADSGPIFWKWLAPRLQRVATGEDPS</sequence>